<feature type="transmembrane region" description="Helical" evidence="1">
    <location>
        <begin position="99"/>
        <end position="121"/>
    </location>
</feature>
<protein>
    <recommendedName>
        <fullName evidence="4">Frag1/DRAM/Sfk1 family protein</fullName>
    </recommendedName>
</protein>
<dbReference type="RefSeq" id="WP_198569234.1">
    <property type="nucleotide sequence ID" value="NZ_CP066167.1"/>
</dbReference>
<organism evidence="2 3">
    <name type="scientific">Spongiibacter nanhainus</name>
    <dbReference type="NCBI Taxonomy" id="2794344"/>
    <lineage>
        <taxon>Bacteria</taxon>
        <taxon>Pseudomonadati</taxon>
        <taxon>Pseudomonadota</taxon>
        <taxon>Gammaproteobacteria</taxon>
        <taxon>Cellvibrionales</taxon>
        <taxon>Spongiibacteraceae</taxon>
        <taxon>Spongiibacter</taxon>
    </lineage>
</organism>
<accession>A0A7T4UQW8</accession>
<dbReference type="KEGG" id="snan:I6N98_15535"/>
<proteinExistence type="predicted"/>
<dbReference type="AlphaFoldDB" id="A0A7T4UQW8"/>
<reference evidence="2 3" key="1">
    <citation type="submission" date="2020-12" db="EMBL/GenBank/DDBJ databases">
        <authorList>
            <person name="Shan Y."/>
        </authorList>
    </citation>
    <scope>NUCLEOTIDE SEQUENCE [LARGE SCALE GENOMIC DNA]</scope>
    <source>
        <strain evidence="3">csc3.9</strain>
    </source>
</reference>
<name>A0A7T4UQW8_9GAMM</name>
<feature type="transmembrane region" description="Helical" evidence="1">
    <location>
        <begin position="12"/>
        <end position="35"/>
    </location>
</feature>
<keyword evidence="1" id="KW-1133">Transmembrane helix</keyword>
<feature type="transmembrane region" description="Helical" evidence="1">
    <location>
        <begin position="62"/>
        <end position="84"/>
    </location>
</feature>
<sequence>MPGQPTPSPALSLSPLVWFTAILPLVTMHLSWLLASWEGYIHWCLPYWADCTSISKTGRNGLAYFVFKGGMIATATQLVALWILNRHWLRSLGAEPSRLMPVLGAIASVALLIYTLSLGHAGDTFRLLRRFGVVAYLGLSFILLALTAHHLLDTRLRSSGEKMLAYSAALLAIALFSLVLDAWLGKAYDRIEDAFEWWLILLLNIQLFWLARLWKRSGLAISIKPGTE</sequence>
<evidence type="ECO:0000313" key="3">
    <source>
        <dbReference type="Proteomes" id="UP000596063"/>
    </source>
</evidence>
<evidence type="ECO:0000313" key="2">
    <source>
        <dbReference type="EMBL" id="QQD17735.1"/>
    </source>
</evidence>
<feature type="transmembrane region" description="Helical" evidence="1">
    <location>
        <begin position="164"/>
        <end position="185"/>
    </location>
</feature>
<evidence type="ECO:0008006" key="4">
    <source>
        <dbReference type="Google" id="ProtNLM"/>
    </source>
</evidence>
<keyword evidence="1" id="KW-0812">Transmembrane</keyword>
<evidence type="ECO:0000256" key="1">
    <source>
        <dbReference type="SAM" id="Phobius"/>
    </source>
</evidence>
<gene>
    <name evidence="2" type="ORF">I6N98_15535</name>
</gene>
<dbReference type="Proteomes" id="UP000596063">
    <property type="component" value="Chromosome"/>
</dbReference>
<dbReference type="EMBL" id="CP066167">
    <property type="protein sequence ID" value="QQD17735.1"/>
    <property type="molecule type" value="Genomic_DNA"/>
</dbReference>
<keyword evidence="1" id="KW-0472">Membrane</keyword>
<keyword evidence="3" id="KW-1185">Reference proteome</keyword>
<feature type="transmembrane region" description="Helical" evidence="1">
    <location>
        <begin position="197"/>
        <end position="214"/>
    </location>
</feature>
<feature type="transmembrane region" description="Helical" evidence="1">
    <location>
        <begin position="133"/>
        <end position="152"/>
    </location>
</feature>